<dbReference type="CDD" id="cd00530">
    <property type="entry name" value="PTE"/>
    <property type="match status" value="1"/>
</dbReference>
<dbReference type="PROSITE" id="PS51347">
    <property type="entry name" value="PHOSPHOTRIESTERASE_2"/>
    <property type="match status" value="1"/>
</dbReference>
<evidence type="ECO:0000256" key="2">
    <source>
        <dbReference type="ARBA" id="ARBA00022801"/>
    </source>
</evidence>
<dbReference type="PANTHER" id="PTHR10819:SF3">
    <property type="entry name" value="PHOSPHOTRIESTERASE-RELATED PROTEIN"/>
    <property type="match status" value="1"/>
</dbReference>
<dbReference type="Pfam" id="PF02126">
    <property type="entry name" value="PTE"/>
    <property type="match status" value="1"/>
</dbReference>
<dbReference type="EMBL" id="UINC01001261">
    <property type="protein sequence ID" value="SUZ75974.1"/>
    <property type="molecule type" value="Genomic_DNA"/>
</dbReference>
<evidence type="ECO:0008006" key="4">
    <source>
        <dbReference type="Google" id="ProtNLM"/>
    </source>
</evidence>
<proteinExistence type="predicted"/>
<evidence type="ECO:0000256" key="1">
    <source>
        <dbReference type="ARBA" id="ARBA00022723"/>
    </source>
</evidence>
<keyword evidence="1" id="KW-0479">Metal-binding</keyword>
<dbReference type="GO" id="GO:0008270">
    <property type="term" value="F:zinc ion binding"/>
    <property type="evidence" value="ECO:0007669"/>
    <property type="project" value="InterPro"/>
</dbReference>
<dbReference type="GO" id="GO:0016787">
    <property type="term" value="F:hydrolase activity"/>
    <property type="evidence" value="ECO:0007669"/>
    <property type="project" value="UniProtKB-KW"/>
</dbReference>
<accession>A0A381QAT9</accession>
<name>A0A381QAT9_9ZZZZ</name>
<dbReference type="InterPro" id="IPR032466">
    <property type="entry name" value="Metal_Hydrolase"/>
</dbReference>
<gene>
    <name evidence="3" type="ORF">METZ01_LOCUS28828</name>
</gene>
<dbReference type="SUPFAM" id="SSF51556">
    <property type="entry name" value="Metallo-dependent hydrolases"/>
    <property type="match status" value="1"/>
</dbReference>
<dbReference type="AlphaFoldDB" id="A0A381QAT9"/>
<keyword evidence="2" id="KW-0378">Hydrolase</keyword>
<dbReference type="PANTHER" id="PTHR10819">
    <property type="entry name" value="PHOSPHOTRIESTERASE-RELATED"/>
    <property type="match status" value="1"/>
</dbReference>
<sequence length="303" mass="33692">MHEHVFVVSTEIQQNYPQEWGDEQARIDDAVDRLTELKENGIETIVDPTAIGLGRYIPRIQAVANRIDLNIVCATGLYTFNELPHYYRRRTSDNVDALTTHFVQDIVDGFADTGVKAGVIKCATDKPGLTPDVERVLRACAQAHRETGCPITTHTNAELKRGLDQQQIFTEEGVDLTRVVIGHCGDTQDLGYLQQLLDAGSVLGMDRFGIDGYLTTEQRVEVVAELCRRGHADQLVLSHDASCYIDWIEGEVPLAPLPNWHYLHISKDVIPALLEAGVTAAQIETMLVDTPQRFLQSQNLGGY</sequence>
<dbReference type="Gene3D" id="3.20.20.140">
    <property type="entry name" value="Metal-dependent hydrolases"/>
    <property type="match status" value="1"/>
</dbReference>
<reference evidence="3" key="1">
    <citation type="submission" date="2018-05" db="EMBL/GenBank/DDBJ databases">
        <authorList>
            <person name="Lanie J.A."/>
            <person name="Ng W.-L."/>
            <person name="Kazmierczak K.M."/>
            <person name="Andrzejewski T.M."/>
            <person name="Davidsen T.M."/>
            <person name="Wayne K.J."/>
            <person name="Tettelin H."/>
            <person name="Glass J.I."/>
            <person name="Rusch D."/>
            <person name="Podicherti R."/>
            <person name="Tsui H.-C.T."/>
            <person name="Winkler M.E."/>
        </authorList>
    </citation>
    <scope>NUCLEOTIDE SEQUENCE</scope>
</reference>
<organism evidence="3">
    <name type="scientific">marine metagenome</name>
    <dbReference type="NCBI Taxonomy" id="408172"/>
    <lineage>
        <taxon>unclassified sequences</taxon>
        <taxon>metagenomes</taxon>
        <taxon>ecological metagenomes</taxon>
    </lineage>
</organism>
<dbReference type="InterPro" id="IPR001559">
    <property type="entry name" value="Phosphotriesterase"/>
</dbReference>
<evidence type="ECO:0000313" key="3">
    <source>
        <dbReference type="EMBL" id="SUZ75974.1"/>
    </source>
</evidence>
<protein>
    <recommendedName>
        <fullName evidence="4">Phosphotriesterase-related protein</fullName>
    </recommendedName>
</protein>